<protein>
    <submittedName>
        <fullName evidence="2">Right handed beta helix region</fullName>
    </submittedName>
</protein>
<evidence type="ECO:0000313" key="2">
    <source>
        <dbReference type="EMBL" id="SEJ29168.1"/>
    </source>
</evidence>
<dbReference type="Proteomes" id="UP000183077">
    <property type="component" value="Unassembled WGS sequence"/>
</dbReference>
<dbReference type="SUPFAM" id="SSF51126">
    <property type="entry name" value="Pectin lyase-like"/>
    <property type="match status" value="1"/>
</dbReference>
<keyword evidence="1" id="KW-1133">Transmembrane helix</keyword>
<dbReference type="SMART" id="SM00710">
    <property type="entry name" value="PbH1"/>
    <property type="match status" value="4"/>
</dbReference>
<keyword evidence="1" id="KW-0472">Membrane</keyword>
<evidence type="ECO:0000313" key="3">
    <source>
        <dbReference type="Proteomes" id="UP000183077"/>
    </source>
</evidence>
<dbReference type="InterPro" id="IPR012334">
    <property type="entry name" value="Pectin_lyas_fold"/>
</dbReference>
<dbReference type="EMBL" id="FNYS01000022">
    <property type="protein sequence ID" value="SEJ29168.1"/>
    <property type="molecule type" value="Genomic_DNA"/>
</dbReference>
<keyword evidence="1" id="KW-0812">Transmembrane</keyword>
<accession>A0A1H6XJ90</accession>
<proteinExistence type="predicted"/>
<gene>
    <name evidence="2" type="ORF">SAMN04488018_12215</name>
</gene>
<name>A0A1H6XJ90_9FLAO</name>
<feature type="transmembrane region" description="Helical" evidence="1">
    <location>
        <begin position="30"/>
        <end position="49"/>
    </location>
</feature>
<organism evidence="2 3">
    <name type="scientific">Myroides marinus</name>
    <dbReference type="NCBI Taxonomy" id="703342"/>
    <lineage>
        <taxon>Bacteria</taxon>
        <taxon>Pseudomonadati</taxon>
        <taxon>Bacteroidota</taxon>
        <taxon>Flavobacteriia</taxon>
        <taxon>Flavobacteriales</taxon>
        <taxon>Flavobacteriaceae</taxon>
        <taxon>Myroides</taxon>
    </lineage>
</organism>
<sequence>MKKKITMKEKVYVNNIICSFFSKKSDKLKVIVLTCFVFISSSFFVIDTFEYKTVPKSLIKKSSVPEIRDLIHVEKYLPKGYSNKGDVDYTLYIQEAIDNNSNLIFPNFPILVNDKGLNLRSNSVLVFQENSYIWLKASSKPNYGVINIKDIKNVTLINPRIVGDRDSHLNKIGEWGMGINILNSDYINIFNAIISKCWGDGIYIGNKINGFSSNININGGLIDNNRRNGISIVSGEVVVIKDITVSNTNGTLPMSGIDLEPNTNEDTLKDIKLVNVNSFNNRENGYLIYLGGLLGENKREVDISIESCFDQYSNTVVSIPGLRNDYEKKVKKIAGKIHLKFLSGEGNKFFLAESSGNYLYTPTIIFEGVEMKGNEKSILNSNKFLNEEFKRRSSSNIVIDI</sequence>
<dbReference type="InterPro" id="IPR011050">
    <property type="entry name" value="Pectin_lyase_fold/virulence"/>
</dbReference>
<dbReference type="Gene3D" id="2.160.20.10">
    <property type="entry name" value="Single-stranded right-handed beta-helix, Pectin lyase-like"/>
    <property type="match status" value="1"/>
</dbReference>
<dbReference type="InterPro" id="IPR006626">
    <property type="entry name" value="PbH1"/>
</dbReference>
<reference evidence="2 3" key="1">
    <citation type="submission" date="2016-10" db="EMBL/GenBank/DDBJ databases">
        <authorList>
            <person name="de Groot N.N."/>
        </authorList>
    </citation>
    <scope>NUCLEOTIDE SEQUENCE [LARGE SCALE GENOMIC DNA]</scope>
    <source>
        <strain evidence="2 3">DSM 23048</strain>
    </source>
</reference>
<dbReference type="AlphaFoldDB" id="A0A1H6XJ90"/>
<evidence type="ECO:0000256" key="1">
    <source>
        <dbReference type="SAM" id="Phobius"/>
    </source>
</evidence>